<dbReference type="GO" id="GO:0003729">
    <property type="term" value="F:mRNA binding"/>
    <property type="evidence" value="ECO:0007669"/>
    <property type="project" value="TreeGrafter"/>
</dbReference>
<proteinExistence type="inferred from homology"/>
<dbReference type="Ensembl" id="ENSACIT00000001936.1">
    <property type="protein sequence ID" value="ENSACIP00000001860.1"/>
    <property type="gene ID" value="ENSACIG00000001522.1"/>
</dbReference>
<keyword evidence="7" id="KW-1185">Reference proteome</keyword>
<evidence type="ECO:0000313" key="7">
    <source>
        <dbReference type="Proteomes" id="UP000261340"/>
    </source>
</evidence>
<dbReference type="Pfam" id="PF06058">
    <property type="entry name" value="DCP1"/>
    <property type="match status" value="1"/>
</dbReference>
<evidence type="ECO:0000256" key="3">
    <source>
        <dbReference type="ARBA" id="ARBA00022490"/>
    </source>
</evidence>
<dbReference type="STRING" id="61819.ENSACIP00000001860"/>
<protein>
    <recommendedName>
        <fullName evidence="4">5'-(N(7)-methylguanosine 5'-triphospho)-[mRNA] hydrolase</fullName>
        <ecNumber evidence="4">3.6.1.62</ecNumber>
    </recommendedName>
</protein>
<sequence>VAVVEFGGMETVNAGHMMSLAALQRQDPYINKLLDVTGQVALYNFNSKTNEWVVFDAFVPERSASPHHGFTIMNRLSTENLVEPINKDLEFQLQDPFLLYRNAKEEYQRVRRQTQHA</sequence>
<comment type="catalytic activity">
    <reaction evidence="5">
        <text>a 5'-end (N(7)-methyl 5'-triphosphoguanosine)-ribonucleoside in mRNA + H2O = N(7)-methyl-GDP + a 5'-end phospho-ribonucleoside in mRNA + 2 H(+)</text>
        <dbReference type="Rhea" id="RHEA:67484"/>
        <dbReference type="Rhea" id="RHEA-COMP:15692"/>
        <dbReference type="Rhea" id="RHEA-COMP:17167"/>
        <dbReference type="ChEBI" id="CHEBI:15377"/>
        <dbReference type="ChEBI" id="CHEBI:15378"/>
        <dbReference type="ChEBI" id="CHEBI:63714"/>
        <dbReference type="ChEBI" id="CHEBI:138282"/>
        <dbReference type="ChEBI" id="CHEBI:156461"/>
        <dbReference type="EC" id="3.6.1.62"/>
    </reaction>
    <physiologicalReaction direction="left-to-right" evidence="5">
        <dbReference type="Rhea" id="RHEA:67485"/>
    </physiologicalReaction>
</comment>
<organism evidence="6 7">
    <name type="scientific">Amphilophus citrinellus</name>
    <name type="common">Midas cichlid</name>
    <name type="synonym">Cichlasoma citrinellum</name>
    <dbReference type="NCBI Taxonomy" id="61819"/>
    <lineage>
        <taxon>Eukaryota</taxon>
        <taxon>Metazoa</taxon>
        <taxon>Chordata</taxon>
        <taxon>Craniata</taxon>
        <taxon>Vertebrata</taxon>
        <taxon>Euteleostomi</taxon>
        <taxon>Actinopterygii</taxon>
        <taxon>Neopterygii</taxon>
        <taxon>Teleostei</taxon>
        <taxon>Neoteleostei</taxon>
        <taxon>Acanthomorphata</taxon>
        <taxon>Ovalentaria</taxon>
        <taxon>Cichlomorphae</taxon>
        <taxon>Cichliformes</taxon>
        <taxon>Cichlidae</taxon>
        <taxon>New World cichlids</taxon>
        <taxon>Cichlasomatinae</taxon>
        <taxon>Heroini</taxon>
        <taxon>Amphilophus</taxon>
    </lineage>
</organism>
<dbReference type="GeneTree" id="ENSGT00940000158818"/>
<dbReference type="GO" id="GO:0000290">
    <property type="term" value="P:deadenylation-dependent decapping of nuclear-transcribed mRNA"/>
    <property type="evidence" value="ECO:0007669"/>
    <property type="project" value="InterPro"/>
</dbReference>
<comment type="similarity">
    <text evidence="2">Belongs to the DCP1 family.</text>
</comment>
<reference evidence="6" key="1">
    <citation type="submission" date="2025-08" db="UniProtKB">
        <authorList>
            <consortium name="Ensembl"/>
        </authorList>
    </citation>
    <scope>IDENTIFICATION</scope>
</reference>
<accession>A0A3Q0QWT8</accession>
<dbReference type="GO" id="GO:0000932">
    <property type="term" value="C:P-body"/>
    <property type="evidence" value="ECO:0007669"/>
    <property type="project" value="TreeGrafter"/>
</dbReference>
<evidence type="ECO:0000256" key="2">
    <source>
        <dbReference type="ARBA" id="ARBA00008778"/>
    </source>
</evidence>
<dbReference type="CDD" id="cd09804">
    <property type="entry name" value="Dcp1"/>
    <property type="match status" value="1"/>
</dbReference>
<dbReference type="GO" id="GO:0008047">
    <property type="term" value="F:enzyme activator activity"/>
    <property type="evidence" value="ECO:0007669"/>
    <property type="project" value="InterPro"/>
</dbReference>
<evidence type="ECO:0000313" key="6">
    <source>
        <dbReference type="Ensembl" id="ENSACIP00000001860.1"/>
    </source>
</evidence>
<dbReference type="SUPFAM" id="SSF50729">
    <property type="entry name" value="PH domain-like"/>
    <property type="match status" value="1"/>
</dbReference>
<dbReference type="OMA" id="YRNANCE"/>
<name>A0A3Q0QWT8_AMPCI</name>
<dbReference type="PANTHER" id="PTHR16290">
    <property type="entry name" value="TRANSCRIPTION FACTOR SMIF DECAPPING ENZYME DCP1"/>
    <property type="match status" value="1"/>
</dbReference>
<comment type="subcellular location">
    <subcellularLocation>
        <location evidence="1">Cytoplasm</location>
    </subcellularLocation>
</comment>
<reference evidence="6" key="2">
    <citation type="submission" date="2025-09" db="UniProtKB">
        <authorList>
            <consortium name="Ensembl"/>
        </authorList>
    </citation>
    <scope>IDENTIFICATION</scope>
</reference>
<dbReference type="GO" id="GO:0031087">
    <property type="term" value="P:deadenylation-independent decapping of nuclear-transcribed mRNA"/>
    <property type="evidence" value="ECO:0007669"/>
    <property type="project" value="TreeGrafter"/>
</dbReference>
<dbReference type="PANTHER" id="PTHR16290:SF4">
    <property type="entry name" value="MRNA-DECAPPING ENZYME 1A"/>
    <property type="match status" value="1"/>
</dbReference>
<dbReference type="EC" id="3.6.1.62" evidence="4"/>
<dbReference type="InterPro" id="IPR011993">
    <property type="entry name" value="PH-like_dom_sf"/>
</dbReference>
<dbReference type="InterPro" id="IPR010334">
    <property type="entry name" value="Dcp1"/>
</dbReference>
<evidence type="ECO:0000256" key="4">
    <source>
        <dbReference type="ARBA" id="ARBA00026102"/>
    </source>
</evidence>
<dbReference type="GO" id="GO:0140933">
    <property type="term" value="F:5'-(N(7)-methylguanosine 5'-triphospho)-[mRNA] hydrolase activity"/>
    <property type="evidence" value="ECO:0007669"/>
    <property type="project" value="UniProtKB-EC"/>
</dbReference>
<evidence type="ECO:0000256" key="5">
    <source>
        <dbReference type="ARBA" id="ARBA00047661"/>
    </source>
</evidence>
<dbReference type="Gene3D" id="2.30.29.30">
    <property type="entry name" value="Pleckstrin-homology domain (PH domain)/Phosphotyrosine-binding domain (PTB)"/>
    <property type="match status" value="1"/>
</dbReference>
<keyword evidence="3" id="KW-0963">Cytoplasm</keyword>
<evidence type="ECO:0000256" key="1">
    <source>
        <dbReference type="ARBA" id="ARBA00004496"/>
    </source>
</evidence>
<dbReference type="AlphaFoldDB" id="A0A3Q0QWT8"/>
<dbReference type="Proteomes" id="UP000261340">
    <property type="component" value="Unplaced"/>
</dbReference>